<evidence type="ECO:0000313" key="3">
    <source>
        <dbReference type="Proteomes" id="UP000824241"/>
    </source>
</evidence>
<proteinExistence type="predicted"/>
<dbReference type="Proteomes" id="UP000824241">
    <property type="component" value="Unassembled WGS sequence"/>
</dbReference>
<feature type="non-terminal residue" evidence="2">
    <location>
        <position position="1"/>
    </location>
</feature>
<evidence type="ECO:0000259" key="1">
    <source>
        <dbReference type="Pfam" id="PF12010"/>
    </source>
</evidence>
<reference evidence="2" key="2">
    <citation type="journal article" date="2021" name="PeerJ">
        <title>Extensive microbial diversity within the chicken gut microbiome revealed by metagenomics and culture.</title>
        <authorList>
            <person name="Gilroy R."/>
            <person name="Ravi A."/>
            <person name="Getino M."/>
            <person name="Pursley I."/>
            <person name="Horton D.L."/>
            <person name="Alikhan N.F."/>
            <person name="Baker D."/>
            <person name="Gharbi K."/>
            <person name="Hall N."/>
            <person name="Watson M."/>
            <person name="Adriaenssens E.M."/>
            <person name="Foster-Nyarko E."/>
            <person name="Jarju S."/>
            <person name="Secka A."/>
            <person name="Antonio M."/>
            <person name="Oren A."/>
            <person name="Chaudhuri R.R."/>
            <person name="La Ragione R."/>
            <person name="Hildebrand F."/>
            <person name="Pallen M.J."/>
        </authorList>
    </citation>
    <scope>NUCLEOTIDE SEQUENCE</scope>
    <source>
        <strain evidence="2">CHK189-12415</strain>
    </source>
</reference>
<name>A0A9D1J3Z1_9FIRM</name>
<evidence type="ECO:0000313" key="2">
    <source>
        <dbReference type="EMBL" id="HIR59948.1"/>
    </source>
</evidence>
<organism evidence="2 3">
    <name type="scientific">Candidatus Faecivivens stercoravium</name>
    <dbReference type="NCBI Taxonomy" id="2840803"/>
    <lineage>
        <taxon>Bacteria</taxon>
        <taxon>Bacillati</taxon>
        <taxon>Bacillota</taxon>
        <taxon>Clostridia</taxon>
        <taxon>Eubacteriales</taxon>
        <taxon>Oscillospiraceae</taxon>
        <taxon>Oscillospiraceae incertae sedis</taxon>
        <taxon>Candidatus Faecivivens</taxon>
    </lineage>
</organism>
<dbReference type="SUPFAM" id="SSF53850">
    <property type="entry name" value="Periplasmic binding protein-like II"/>
    <property type="match status" value="1"/>
</dbReference>
<accession>A0A9D1J3Z1</accession>
<gene>
    <name evidence="2" type="ORF">IAB37_00005</name>
</gene>
<feature type="domain" description="DUF3502" evidence="1">
    <location>
        <begin position="154"/>
        <end position="222"/>
    </location>
</feature>
<reference evidence="2" key="1">
    <citation type="submission" date="2020-10" db="EMBL/GenBank/DDBJ databases">
        <authorList>
            <person name="Gilroy R."/>
        </authorList>
    </citation>
    <scope>NUCLEOTIDE SEQUENCE</scope>
    <source>
        <strain evidence="2">CHK189-12415</strain>
    </source>
</reference>
<dbReference type="EMBL" id="DVHA01000001">
    <property type="protein sequence ID" value="HIR59948.1"/>
    <property type="molecule type" value="Genomic_DNA"/>
</dbReference>
<protein>
    <submittedName>
        <fullName evidence="2">ABC transporter substrate-binding protein</fullName>
    </submittedName>
</protein>
<dbReference type="Pfam" id="PF12010">
    <property type="entry name" value="DUF3502"/>
    <property type="match status" value="1"/>
</dbReference>
<dbReference type="AlphaFoldDB" id="A0A9D1J3Z1"/>
<dbReference type="InterPro" id="IPR022627">
    <property type="entry name" value="DUF3502"/>
</dbReference>
<comment type="caution">
    <text evidence="2">The sequence shown here is derived from an EMBL/GenBank/DDBJ whole genome shotgun (WGS) entry which is preliminary data.</text>
</comment>
<dbReference type="Gene3D" id="3.40.190.10">
    <property type="entry name" value="Periplasmic binding protein-like II"/>
    <property type="match status" value="2"/>
</dbReference>
<sequence>VDSIEPILKAGNTFAGLCNAKPNTIAEKLSQCAQDINVIKLSKLMLSGANMGNGFCLSSASDNPEAACAWYNYIFQSQEFNDLINWGIEGTDWVENEDGLADFPEGGDATTVSYHNDYGWIYPNQMVGHPWAGNDPDVWDQYVEFNKGDVVSEAYGFRYDNRPVINQVVACNAVNSQYQAQIVRGTAQDMETAIQEYNDALYAAGLQDIIDEKQAQLDAWLASQG</sequence>